<proteinExistence type="predicted"/>
<dbReference type="InterPro" id="IPR050951">
    <property type="entry name" value="Retrovirus_Pol_polyprotein"/>
</dbReference>
<dbReference type="InterPro" id="IPR043502">
    <property type="entry name" value="DNA/RNA_pol_sf"/>
</dbReference>
<comment type="caution">
    <text evidence="1">The sequence shown here is derived from an EMBL/GenBank/DDBJ whole genome shotgun (WGS) entry which is preliminary data.</text>
</comment>
<name>A0A371I9K7_MUCPR</name>
<dbReference type="SUPFAM" id="SSF56672">
    <property type="entry name" value="DNA/RNA polymerases"/>
    <property type="match status" value="1"/>
</dbReference>
<protein>
    <recommendedName>
        <fullName evidence="3">Mitochondrial protein</fullName>
    </recommendedName>
</protein>
<organism evidence="1 2">
    <name type="scientific">Mucuna pruriens</name>
    <name type="common">Velvet bean</name>
    <name type="synonym">Dolichos pruriens</name>
    <dbReference type="NCBI Taxonomy" id="157652"/>
    <lineage>
        <taxon>Eukaryota</taxon>
        <taxon>Viridiplantae</taxon>
        <taxon>Streptophyta</taxon>
        <taxon>Embryophyta</taxon>
        <taxon>Tracheophyta</taxon>
        <taxon>Spermatophyta</taxon>
        <taxon>Magnoliopsida</taxon>
        <taxon>eudicotyledons</taxon>
        <taxon>Gunneridae</taxon>
        <taxon>Pentapetalae</taxon>
        <taxon>rosids</taxon>
        <taxon>fabids</taxon>
        <taxon>Fabales</taxon>
        <taxon>Fabaceae</taxon>
        <taxon>Papilionoideae</taxon>
        <taxon>50 kb inversion clade</taxon>
        <taxon>NPAAA clade</taxon>
        <taxon>indigoferoid/millettioid clade</taxon>
        <taxon>Phaseoleae</taxon>
        <taxon>Mucuna</taxon>
    </lineage>
</organism>
<sequence>MCAFAKKKEVRSLHGFSKRLVKNFSSIATPLNDLVKKNVVFKWDDMYEKAFNLLKDKLTNAPCFVCLISIKLLKLNLMLLVLE</sequence>
<evidence type="ECO:0000313" key="2">
    <source>
        <dbReference type="Proteomes" id="UP000257109"/>
    </source>
</evidence>
<dbReference type="OrthoDB" id="1909920at2759"/>
<dbReference type="PANTHER" id="PTHR37984">
    <property type="entry name" value="PROTEIN CBG26694"/>
    <property type="match status" value="1"/>
</dbReference>
<evidence type="ECO:0008006" key="3">
    <source>
        <dbReference type="Google" id="ProtNLM"/>
    </source>
</evidence>
<feature type="non-terminal residue" evidence="1">
    <location>
        <position position="1"/>
    </location>
</feature>
<reference evidence="1" key="1">
    <citation type="submission" date="2018-05" db="EMBL/GenBank/DDBJ databases">
        <title>Draft genome of Mucuna pruriens seed.</title>
        <authorList>
            <person name="Nnadi N.E."/>
            <person name="Vos R."/>
            <person name="Hasami M.H."/>
            <person name="Devisetty U.K."/>
            <person name="Aguiy J.C."/>
        </authorList>
    </citation>
    <scope>NUCLEOTIDE SEQUENCE [LARGE SCALE GENOMIC DNA]</scope>
    <source>
        <strain evidence="1">JCA_2017</strain>
    </source>
</reference>
<gene>
    <name evidence="1" type="ORF">CR513_03620</name>
</gene>
<dbReference type="Proteomes" id="UP000257109">
    <property type="component" value="Unassembled WGS sequence"/>
</dbReference>
<dbReference type="InterPro" id="IPR043128">
    <property type="entry name" value="Rev_trsase/Diguanyl_cyclase"/>
</dbReference>
<dbReference type="AlphaFoldDB" id="A0A371I9K7"/>
<dbReference type="Gene3D" id="3.30.70.270">
    <property type="match status" value="1"/>
</dbReference>
<accession>A0A371I9K7</accession>
<keyword evidence="2" id="KW-1185">Reference proteome</keyword>
<evidence type="ECO:0000313" key="1">
    <source>
        <dbReference type="EMBL" id="RDY11685.1"/>
    </source>
</evidence>
<dbReference type="EMBL" id="QJKJ01000599">
    <property type="protein sequence ID" value="RDY11685.1"/>
    <property type="molecule type" value="Genomic_DNA"/>
</dbReference>
<dbReference type="PANTHER" id="PTHR37984:SF5">
    <property type="entry name" value="PROTEIN NYNRIN-LIKE"/>
    <property type="match status" value="1"/>
</dbReference>